<dbReference type="Gene3D" id="1.10.287.2620">
    <property type="match status" value="1"/>
</dbReference>
<dbReference type="GO" id="GO:0045505">
    <property type="term" value="F:dynein intermediate chain binding"/>
    <property type="evidence" value="ECO:0007669"/>
    <property type="project" value="InterPro"/>
</dbReference>
<gene>
    <name evidence="26" type="ORF">FOL46_003541</name>
    <name evidence="25" type="ORF">FOZ61_003518</name>
</gene>
<dbReference type="Pfam" id="PF17857">
    <property type="entry name" value="AAA_lid_1"/>
    <property type="match status" value="1"/>
</dbReference>
<evidence type="ECO:0000313" key="25">
    <source>
        <dbReference type="EMBL" id="KAF4661111.1"/>
    </source>
</evidence>
<evidence type="ECO:0000259" key="20">
    <source>
        <dbReference type="Pfam" id="PF12781"/>
    </source>
</evidence>
<dbReference type="InterPro" id="IPR041466">
    <property type="entry name" value="Dynein_AAA5_ext"/>
</dbReference>
<dbReference type="Pfam" id="PF12781">
    <property type="entry name" value="AAA_9"/>
    <property type="match status" value="1"/>
</dbReference>
<dbReference type="Gene3D" id="1.20.140.100">
    <property type="entry name" value="Dynein heavy chain, N-terminal domain 2"/>
    <property type="match status" value="1"/>
</dbReference>
<dbReference type="Gene3D" id="3.20.180.20">
    <property type="entry name" value="Dynein heavy chain, N-terminal domain 2"/>
    <property type="match status" value="1"/>
</dbReference>
<evidence type="ECO:0000256" key="9">
    <source>
        <dbReference type="ARBA" id="ARBA00023054"/>
    </source>
</evidence>
<comment type="caution">
    <text evidence="25">The sequence shown here is derived from an EMBL/GenBank/DDBJ whole genome shotgun (WGS) entry which is preliminary data.</text>
</comment>
<dbReference type="PANTHER" id="PTHR22878:SF68">
    <property type="entry name" value="DYNEIN HEAVY CHAIN 6, AXONEMAL-LIKE"/>
    <property type="match status" value="1"/>
</dbReference>
<name>A0A7J6LQE0_PEROL</name>
<dbReference type="InterPro" id="IPR041658">
    <property type="entry name" value="AAA_lid_11"/>
</dbReference>
<feature type="domain" description="Dynein heavy chain coiled coil stalk" evidence="18">
    <location>
        <begin position="2214"/>
        <end position="2542"/>
    </location>
</feature>
<dbReference type="FunFam" id="1.10.8.720:FF:000001">
    <property type="entry name" value="dynein heavy chain 7, axonemal"/>
    <property type="match status" value="1"/>
</dbReference>
<dbReference type="InterPro" id="IPR043160">
    <property type="entry name" value="Dynein_C_barrel"/>
</dbReference>
<feature type="domain" description="Dynein heavy chain AAA 5 extension" evidence="21">
    <location>
        <begin position="1632"/>
        <end position="1776"/>
    </location>
</feature>
<evidence type="ECO:0000256" key="6">
    <source>
        <dbReference type="ARBA" id="ARBA00022741"/>
    </source>
</evidence>
<dbReference type="Pfam" id="PF17852">
    <property type="entry name" value="Dynein_AAA_lid"/>
    <property type="match status" value="1"/>
</dbReference>
<evidence type="ECO:0000259" key="22">
    <source>
        <dbReference type="Pfam" id="PF17857"/>
    </source>
</evidence>
<evidence type="ECO:0000259" key="16">
    <source>
        <dbReference type="Pfam" id="PF03028"/>
    </source>
</evidence>
<dbReference type="Gene3D" id="1.10.8.1220">
    <property type="match status" value="1"/>
</dbReference>
<evidence type="ECO:0000259" key="23">
    <source>
        <dbReference type="Pfam" id="PF18198"/>
    </source>
</evidence>
<evidence type="ECO:0000259" key="17">
    <source>
        <dbReference type="Pfam" id="PF08393"/>
    </source>
</evidence>
<keyword evidence="9 14" id="KW-0175">Coiled coil</keyword>
<dbReference type="FunFam" id="1.20.920.30:FF:000002">
    <property type="entry name" value="Dynein axonemal heavy chain 3"/>
    <property type="match status" value="1"/>
</dbReference>
<feature type="region of interest" description="Disordered" evidence="15">
    <location>
        <begin position="2989"/>
        <end position="3012"/>
    </location>
</feature>
<dbReference type="GO" id="GO:0008569">
    <property type="term" value="F:minus-end-directed microtubule motor activity"/>
    <property type="evidence" value="ECO:0007669"/>
    <property type="project" value="InterPro"/>
</dbReference>
<evidence type="ECO:0008006" key="29">
    <source>
        <dbReference type="Google" id="ProtNLM"/>
    </source>
</evidence>
<organism evidence="25 27">
    <name type="scientific">Perkinsus olseni</name>
    <name type="common">Perkinsus atlanticus</name>
    <dbReference type="NCBI Taxonomy" id="32597"/>
    <lineage>
        <taxon>Eukaryota</taxon>
        <taxon>Sar</taxon>
        <taxon>Alveolata</taxon>
        <taxon>Perkinsozoa</taxon>
        <taxon>Perkinsea</taxon>
        <taxon>Perkinsida</taxon>
        <taxon>Perkinsidae</taxon>
        <taxon>Perkinsus</taxon>
    </lineage>
</organism>
<dbReference type="Gene3D" id="1.20.920.30">
    <property type="match status" value="1"/>
</dbReference>
<dbReference type="Gene3D" id="1.10.472.130">
    <property type="match status" value="1"/>
</dbReference>
<dbReference type="InterPro" id="IPR042228">
    <property type="entry name" value="Dynein_linker_3"/>
</dbReference>
<evidence type="ECO:0000259" key="19">
    <source>
        <dbReference type="Pfam" id="PF12780"/>
    </source>
</evidence>
<dbReference type="FunFam" id="1.10.287.2620:FF:000001">
    <property type="entry name" value="Cytoplasmic dynein heavy chain 1"/>
    <property type="match status" value="1"/>
</dbReference>
<evidence type="ECO:0000259" key="24">
    <source>
        <dbReference type="Pfam" id="PF18199"/>
    </source>
</evidence>
<dbReference type="InterPro" id="IPR024317">
    <property type="entry name" value="Dynein_heavy_chain_D4_dom"/>
</dbReference>
<feature type="domain" description="Dynein heavy chain AAA module D4" evidence="19">
    <location>
        <begin position="2149"/>
        <end position="2200"/>
    </location>
</feature>
<dbReference type="Gene3D" id="1.20.1270.280">
    <property type="match status" value="1"/>
</dbReference>
<protein>
    <recommendedName>
        <fullName evidence="29">Dynein heavy chain</fullName>
    </recommendedName>
</protein>
<keyword evidence="5" id="KW-0677">Repeat</keyword>
<dbReference type="Pfam" id="PF08393">
    <property type="entry name" value="DHC_N2"/>
    <property type="match status" value="1"/>
</dbReference>
<evidence type="ECO:0000259" key="18">
    <source>
        <dbReference type="Pfam" id="PF12777"/>
    </source>
</evidence>
<evidence type="ECO:0000256" key="5">
    <source>
        <dbReference type="ARBA" id="ARBA00022737"/>
    </source>
</evidence>
<evidence type="ECO:0000256" key="10">
    <source>
        <dbReference type="ARBA" id="ARBA00023069"/>
    </source>
</evidence>
<dbReference type="GO" id="GO:0005874">
    <property type="term" value="C:microtubule"/>
    <property type="evidence" value="ECO:0007669"/>
    <property type="project" value="UniProtKB-KW"/>
</dbReference>
<dbReference type="FunFam" id="1.20.920.20:FF:000006">
    <property type="entry name" value="Dynein, axonemal, heavy chain 6"/>
    <property type="match status" value="1"/>
</dbReference>
<keyword evidence="10" id="KW-0969">Cilium</keyword>
<dbReference type="GO" id="GO:0005524">
    <property type="term" value="F:ATP binding"/>
    <property type="evidence" value="ECO:0007669"/>
    <property type="project" value="UniProtKB-KW"/>
</dbReference>
<dbReference type="OrthoDB" id="447173at2759"/>
<evidence type="ECO:0000313" key="27">
    <source>
        <dbReference type="Proteomes" id="UP000570595"/>
    </source>
</evidence>
<feature type="coiled-coil region" evidence="14">
    <location>
        <begin position="2745"/>
        <end position="2814"/>
    </location>
</feature>
<evidence type="ECO:0000259" key="21">
    <source>
        <dbReference type="Pfam" id="PF17852"/>
    </source>
</evidence>
<dbReference type="InterPro" id="IPR041228">
    <property type="entry name" value="Dynein_C"/>
</dbReference>
<dbReference type="Proteomes" id="UP000572268">
    <property type="component" value="Unassembled WGS sequence"/>
</dbReference>
<dbReference type="Gene3D" id="3.10.490.20">
    <property type="match status" value="1"/>
</dbReference>
<sequence>MDDDHQLLDSPPDPEEARARLKARLTTFKPLQPTGAPRLRSVPKRKSSTKEATSVVAGGGRRRRSSAAMDIVMPHTNVRPILIGAQKRPMRSTEVAREQTKQPRRRSSVVQRPRPPRGREKTVAEGRWLEPMDFMNFILSNDSLTEEFCYMTRCGGPYDLKIVPFSDIDPYDYLTISVRGVTSFRRGSIEFTPLYEWQKDEALYRRVMKIPFFARFGRWKLYTIWRTAVIRQKIRKARNLLSKSLFILNPTMRDALLAVRSECVTVSTWSLLDLTTPTTKPGTRPPVVPSEQPGRGRPGKKRFKWPIAEASALPIRGAGGSCCHVEEFAEAQTLCRQTLSKNLVAVRESLKMTVLKACARSLSDFLKANGFHQPKELQSVFSLLEDADGDEEGEEGVAEPEHHFTYTEQATTRTKCRELVRFIRTCEYILSDSVSAMCFRSTEGLLALLDQYMKQVEEEERRRLEGGPSTNLSRAETMKSILAQPYRPGMLGVLDAPPLEKPIFIIDCTFVVGQHRRGGEHSSRLEFSPTGQDFRTFIEKSLIESLRAVSSSPSFLALPEFRPFVAPLSEVGSSDAPTVSSTRTAGAVLNNQQLREVLVAVGERVANLFDKVMDFTATYQRYVRMYDENEVMSIEEDYGPDAELEVYRDGLVKYRDQQQMIAAIEPRKEIGLFRLDAEAFQKTLKPNPVKCLEKLQRYIPEMAMDRIHRLLEELKEANEKLGTLPSNVEEFVHFTTYLGKLAGTDGKDAAASGGSPDGAREEGEGTRVGDGEGEAVISIQAMESRQEDVGDIMDLVKEFNIKTSTKQRTSFMELSQALGSLRNQIEFSQGNTEANINRFIKELGQEIPVMLDCVTKGFDKLRDHKLSDETLASSKEGRQEVLETLEHIDQHVAATIVDAQRINDYQEALKIEVTPFEKVDELKVLCSSVSRLWKSLEEWEQTSEQWLQWRFGLVDVDKISKEVAVYQKVAMQSMKQLETNAVAAKFTAKVTAFKNTLPVVMALRNSALKERHWEEINEIIGVELDLESDELTLGVLLSMGVDKSMEEIQEISGRAGAEQSLEEMLDKVKRVWEDLELFLNPYKDSKEIFILGSVDDVITALEDSLVNISTISGSRFVGPIRDEVEEWQRNLMLFQETLDEWLAVQRNWVYLESIFSAGDIKKQLPIESAKFMEIDQHWRNIMKDTNDYSVALVAGTKEGRLEQFKEFNETLDQIQKSLEEYLHSKRKAFPRFFFLSNDELLEILAQARRVQAVQPHLRKCFDNLVKLRFGSGEDDKSGGGSSGGSDIVGMISSEGEEIPFFKVLKARGNVEKWLLEVEEYMIKSMHAVMKKGFIDYPEQPRKEWVAEKEAQVVSCVGMIMWCSETERILQDKDKNKVVDAMRIWYQRNVTQLEDLTDLVRSKLSSIQRRSVVALVTQDVHNRDIIEDLSENNVVSTSSFKWQQQLRYYWDVEEDDCIVNQVDATIRYGYEYQGATTRLVITPLTDRYDVLNPKCITMGELYGEFNELTQEWTDGLGSSLMRANVADETQDWRWTVFDGPVDAIWIESMNTVLDDNMTLCLANGERIKLKPEMRMLFEVQDLAVASPATVSRCGMVYVDPLDLGWRPFAFTWLYNHLPEGPPYTDAVRGKIWDLMERHLDPAIAWIRRNSAEPLATVDTQLIYFFCFLFEAVLSWEAATLHGAASSDCDPEKNPMIDLRKLDPGNEESAKLLDKIILSTFCFSMAWSVGGSCDTKSRQMFAQYCEQEFESVSFPRGGSVYDGYVDFVKGSRFLPWEDLVPTFAYKDTDSYLQLLVPNVDSVRFSYVVDKMLTQQKSVLLTGMTGVGKSVILANLLNRMKVHSAVVPVTMTLSAQSNASRIQLTIEGKLEKKRKTLLGAPVNKKMVILVDDVNMPAVEEYGAQPPIELLRLLQDLGGFYDRKKLFWKEVENTTLLLCAAPPGGGRNEMTPRFTRHSMVLCMPNTSHDAMSVIFSSILGGFFAAYKFKPDVQALINAMVGGTIEFYEKISADLLPTPAKSHYLFNLRDVSKVFQGILMARPASCNSADKGVKLWIHEMSRVFYDRLINEEDRKWYVETLLSLVKVKFRADNLQADDLFGAAPLMWGDFLKPGSDNRVYEEITDLGKMAKVLEDYNDEYNLSHSTPMNLIEALDDGMKANLAQECVVVHQSVLRWSEAFLERLRRHVYSTPKSYLDLIHLYTEMLSEKREEKMKVQKRLVVGLDKLREANSVVSGLQEELTALQPILAQKKVETDELIVVVTEERKKADEVAAKVASEEAVVREQAETVQAIQADAQKDLDVAMPALEKAIKSLDALDKKDITEIKSFPKPPALVMMTMEAVNTLLGEKPDWDTAKRVLSDSQFMTKLKEYDKDNIPANVLKKLEKYIQKPEYAPDSVGNQSKAAKSLCMWTHAMDTYSKVAKTVEPKKKRLEEMNQQLAEATEILAGKQKDLKTIQDKVAALKQKLDDTEAEKDRLINEAELTQARLQRAEVLTVGLAGESVRWKETVETMDAEIEALTGDVFLSAAAISYFGSFTGQYRREVVGEWLQNMRELGIPCSDTFSLVAVMGNPVQVREWNLQGLPSDSVSLDNGVLVTRGKRWPLMIDPQEQANKWIKKKEGAGGSSGQLQLLKLGNPKLLLIVENAIRMGNPLLIEDIGETLDPSLEPVLQKAVFNNNGRLQIHLGDSDVDYNPDFRFYMTTKLPNPHYYPEVCIKVTVINFTVTFEGLGEQLLTLVVESELPEVMRRKTELMMQLDKDKKTLQGLEDEILRLLSESQGNILDDEVLISTLQQSKVTAKEIEERVADAEVTKIEIEAACNKYLSVSERGSILYFVVADLANIDPMYQFSLFYFVRMFLYTIHNAEKSDDLGTRLKTLITDVTEYVFKLVCRGLFEVHKLIFSFLIQTQIDRHAGRIDNAEWGLLLRGAGIQDVSGRPGNPDIDLIPDKQWQLLYAVQQQVPQLRDICSHVTRNIDAWRHWCCEENPHLVDLPLNYENTRPPEETEVDEEGREEGQPKATTLSYFRKLLLLKCLTPEKVLFGAAEYVKRTLGEKYCIFATPMMEEVFADSSHTTPIIFVLSTGADPTQMLLRFAAAEDCESNLHIISLGQGQGPRAQKLMERGYQEGLWVLLQNCHLAKSWMPTLQRLVEAMEGNALISQQFRLFLTSMPADYFPVPILQISVKLTTEPPKGLRANVKRSLIALDDETLNKSRKASAWRRLQFSLKLFHAVIQERRKFGPLGWNIRYEFNDSDLETSTVILHNMLELEDPQIPWDTISFVVGQINYGGRVTDDWDRRCLMATLGRFVTPDIMEKDDYAFSASGTYRLPDSVDEVTVAGFREYVDSLPLSEAPEIFGMHENANISFQQQESDVILNTVLSIQPRESGGGGGRSADEIVYELATQMIDRLPEPITEDSACPDVFAVNDQGMMGSLGTCLSQEMSRFNKLIGRMKKTLTELQRAIKGLIVMTADLDAMFSALQNNYIPSIWEAVAYPSLKPLASWFEDMINRVEFFRDWVINDQPIAYWISAFYFPQGFLTAVLQAYSRFYMVPVDVLGFEFVVQDFDDPLNEVDEPPTEGCLVYGLYMDGCRWDYEEMVLEDQEPGVMYVNAPTIHFVPCKNYKIEPEQYSCPLYKTSVRAGTLSTTGHSTNFVLAIEMDTNKPKDHWVLRGAALLTMLND</sequence>
<dbReference type="EMBL" id="JABANN010000226">
    <property type="protein sequence ID" value="KAF4665666.1"/>
    <property type="molecule type" value="Genomic_DNA"/>
</dbReference>
<feature type="domain" description="Dynein heavy chain linker" evidence="17">
    <location>
        <begin position="924"/>
        <end position="1331"/>
    </location>
</feature>
<dbReference type="Proteomes" id="UP000570595">
    <property type="component" value="Unassembled WGS sequence"/>
</dbReference>
<keyword evidence="7" id="KW-0067">ATP-binding</keyword>
<dbReference type="Pfam" id="PF18199">
    <property type="entry name" value="Dynein_C"/>
    <property type="match status" value="1"/>
</dbReference>
<dbReference type="FunFam" id="3.40.50.300:FF:000049">
    <property type="entry name" value="Dynein, axonemal, heavy chain 5"/>
    <property type="match status" value="1"/>
</dbReference>
<dbReference type="FunFam" id="1.10.8.1220:FF:000001">
    <property type="entry name" value="Dynein axonemal heavy chain 5"/>
    <property type="match status" value="1"/>
</dbReference>
<evidence type="ECO:0000256" key="8">
    <source>
        <dbReference type="ARBA" id="ARBA00023017"/>
    </source>
</evidence>
<dbReference type="InterPro" id="IPR041589">
    <property type="entry name" value="DNAH3_AAA_lid_1"/>
</dbReference>
<dbReference type="PANTHER" id="PTHR22878">
    <property type="entry name" value="DYNEIN HEAVY CHAIN 6, AXONEMAL-LIKE-RELATED"/>
    <property type="match status" value="1"/>
</dbReference>
<reference evidence="27 28" key="1">
    <citation type="submission" date="2020-04" db="EMBL/GenBank/DDBJ databases">
        <title>Perkinsus olseni comparative genomics.</title>
        <authorList>
            <person name="Bogema D.R."/>
        </authorList>
    </citation>
    <scope>NUCLEOTIDE SEQUENCE [LARGE SCALE GENOMIC DNA]</scope>
    <source>
        <strain evidence="25">ATCC PRA-179</strain>
        <strain evidence="26">ATCC PRA-31</strain>
    </source>
</reference>
<evidence type="ECO:0000256" key="15">
    <source>
        <dbReference type="SAM" id="MobiDB-lite"/>
    </source>
</evidence>
<feature type="region of interest" description="Disordered" evidence="15">
    <location>
        <begin position="85"/>
        <end position="122"/>
    </location>
</feature>
<evidence type="ECO:0000256" key="3">
    <source>
        <dbReference type="ARBA" id="ARBA00022490"/>
    </source>
</evidence>
<dbReference type="InterPro" id="IPR026983">
    <property type="entry name" value="DHC"/>
</dbReference>
<feature type="coiled-coil region" evidence="14">
    <location>
        <begin position="2421"/>
        <end position="2490"/>
    </location>
</feature>
<proteinExistence type="inferred from homology"/>
<evidence type="ECO:0000256" key="13">
    <source>
        <dbReference type="ARBA" id="ARBA00023273"/>
    </source>
</evidence>
<feature type="domain" description="Dynein heavy chain 3 AAA+ lid" evidence="22">
    <location>
        <begin position="1999"/>
        <end position="2082"/>
    </location>
</feature>
<dbReference type="InterPro" id="IPR013602">
    <property type="entry name" value="Dynein_heavy_linker"/>
</dbReference>
<evidence type="ECO:0000256" key="4">
    <source>
        <dbReference type="ARBA" id="ARBA00022701"/>
    </source>
</evidence>
<dbReference type="FunFam" id="3.20.180.20:FF:000003">
    <property type="entry name" value="Dynein heavy chain 12, axonemal"/>
    <property type="match status" value="1"/>
</dbReference>
<keyword evidence="12" id="KW-0206">Cytoskeleton</keyword>
<keyword evidence="13" id="KW-0966">Cell projection</keyword>
<dbReference type="FunFam" id="1.20.140.100:FF:000004">
    <property type="entry name" value="Dynein axonemal heavy chain 6"/>
    <property type="match status" value="1"/>
</dbReference>
<feature type="region of interest" description="Disordered" evidence="15">
    <location>
        <begin position="276"/>
        <end position="301"/>
    </location>
</feature>
<feature type="domain" description="Dynein heavy chain region D6 P-loop" evidence="16">
    <location>
        <begin position="3067"/>
        <end position="3181"/>
    </location>
</feature>
<dbReference type="EMBL" id="JABAHT010000209">
    <property type="protein sequence ID" value="KAF4661111.1"/>
    <property type="molecule type" value="Genomic_DNA"/>
</dbReference>
<dbReference type="InterPro" id="IPR024743">
    <property type="entry name" value="Dynein_HC_stalk"/>
</dbReference>
<dbReference type="GO" id="GO:0007018">
    <property type="term" value="P:microtubule-based movement"/>
    <property type="evidence" value="ECO:0007669"/>
    <property type="project" value="InterPro"/>
</dbReference>
<feature type="region of interest" description="Disordered" evidence="15">
    <location>
        <begin position="25"/>
        <end position="67"/>
    </location>
</feature>
<dbReference type="Pfam" id="PF18198">
    <property type="entry name" value="AAA_lid_11"/>
    <property type="match status" value="1"/>
</dbReference>
<dbReference type="Gene3D" id="6.10.140.1060">
    <property type="match status" value="1"/>
</dbReference>
<dbReference type="Pfam" id="PF12775">
    <property type="entry name" value="AAA_7"/>
    <property type="match status" value="1"/>
</dbReference>
<feature type="domain" description="Dynein heavy chain AAA lid" evidence="23">
    <location>
        <begin position="3213"/>
        <end position="3356"/>
    </location>
</feature>
<dbReference type="FunFam" id="3.40.50.300:FF:000362">
    <property type="entry name" value="Dynein, axonemal, heavy chain 6"/>
    <property type="match status" value="1"/>
</dbReference>
<feature type="compositionally biased region" description="Basic and acidic residues" evidence="15">
    <location>
        <begin position="758"/>
        <end position="770"/>
    </location>
</feature>
<evidence type="ECO:0000256" key="7">
    <source>
        <dbReference type="ARBA" id="ARBA00022840"/>
    </source>
</evidence>
<evidence type="ECO:0000256" key="14">
    <source>
        <dbReference type="SAM" id="Coils"/>
    </source>
</evidence>
<keyword evidence="8" id="KW-0243">Dynein</keyword>
<dbReference type="Pfam" id="PF12777">
    <property type="entry name" value="MT"/>
    <property type="match status" value="1"/>
</dbReference>
<dbReference type="GO" id="GO:0030286">
    <property type="term" value="C:dynein complex"/>
    <property type="evidence" value="ECO:0007669"/>
    <property type="project" value="UniProtKB-KW"/>
</dbReference>
<dbReference type="InterPro" id="IPR042219">
    <property type="entry name" value="AAA_lid_11_sf"/>
</dbReference>
<evidence type="ECO:0000313" key="28">
    <source>
        <dbReference type="Proteomes" id="UP000572268"/>
    </source>
</evidence>
<dbReference type="SUPFAM" id="SSF52540">
    <property type="entry name" value="P-loop containing nucleoside triphosphate hydrolases"/>
    <property type="match status" value="1"/>
</dbReference>
<comment type="similarity">
    <text evidence="2">Belongs to the dynein heavy chain family.</text>
</comment>
<keyword evidence="6" id="KW-0547">Nucleotide-binding</keyword>
<dbReference type="InterPro" id="IPR042222">
    <property type="entry name" value="Dynein_2_N"/>
</dbReference>
<dbReference type="GO" id="GO:0005930">
    <property type="term" value="C:axoneme"/>
    <property type="evidence" value="ECO:0007669"/>
    <property type="project" value="UniProtKB-SubCell"/>
</dbReference>
<dbReference type="FunFam" id="3.10.490.20:FF:000005">
    <property type="entry name" value="Dynein axonemal heavy chain 6"/>
    <property type="match status" value="1"/>
</dbReference>
<comment type="subcellular location">
    <subcellularLocation>
        <location evidence="1">Cytoplasm</location>
        <location evidence="1">Cytoskeleton</location>
        <location evidence="1">Cilium axoneme</location>
    </subcellularLocation>
</comment>
<evidence type="ECO:0000256" key="11">
    <source>
        <dbReference type="ARBA" id="ARBA00023175"/>
    </source>
</evidence>
<keyword evidence="11" id="KW-0505">Motor protein</keyword>
<accession>A0A7J6LQE0</accession>
<evidence type="ECO:0000256" key="1">
    <source>
        <dbReference type="ARBA" id="ARBA00004430"/>
    </source>
</evidence>
<dbReference type="Gene3D" id="1.10.8.720">
    <property type="entry name" value="Region D6 of dynein motor"/>
    <property type="match status" value="1"/>
</dbReference>
<dbReference type="GO" id="GO:0051959">
    <property type="term" value="F:dynein light intermediate chain binding"/>
    <property type="evidence" value="ECO:0007669"/>
    <property type="project" value="InterPro"/>
</dbReference>
<evidence type="ECO:0000313" key="26">
    <source>
        <dbReference type="EMBL" id="KAF4665666.1"/>
    </source>
</evidence>
<keyword evidence="4" id="KW-0493">Microtubule</keyword>
<dbReference type="InterPro" id="IPR035706">
    <property type="entry name" value="AAA_9"/>
</dbReference>
<dbReference type="Gene3D" id="3.40.50.300">
    <property type="entry name" value="P-loop containing nucleotide triphosphate hydrolases"/>
    <property type="match status" value="4"/>
</dbReference>
<evidence type="ECO:0000256" key="12">
    <source>
        <dbReference type="ARBA" id="ARBA00023212"/>
    </source>
</evidence>
<evidence type="ECO:0000256" key="2">
    <source>
        <dbReference type="ARBA" id="ARBA00008887"/>
    </source>
</evidence>
<feature type="region of interest" description="Disordered" evidence="15">
    <location>
        <begin position="745"/>
        <end position="771"/>
    </location>
</feature>
<dbReference type="Pfam" id="PF12780">
    <property type="entry name" value="AAA_8"/>
    <property type="match status" value="1"/>
</dbReference>
<dbReference type="Pfam" id="PF03028">
    <property type="entry name" value="Dynein_heavy"/>
    <property type="match status" value="1"/>
</dbReference>
<keyword evidence="3" id="KW-0963">Cytoplasm</keyword>
<dbReference type="InterPro" id="IPR004273">
    <property type="entry name" value="Dynein_heavy_D6_P-loop"/>
</dbReference>
<dbReference type="Gene3D" id="1.20.920.20">
    <property type="match status" value="1"/>
</dbReference>
<dbReference type="InterPro" id="IPR027417">
    <property type="entry name" value="P-loop_NTPase"/>
</dbReference>
<feature type="domain" description="Dynein heavy chain ATP-binding dynein motor region" evidence="20">
    <location>
        <begin position="2572"/>
        <end position="2797"/>
    </location>
</feature>
<feature type="domain" description="Dynein heavy chain C-terminal" evidence="24">
    <location>
        <begin position="3362"/>
        <end position="3670"/>
    </location>
</feature>